<dbReference type="AlphaFoldDB" id="A0A200R5W2"/>
<dbReference type="InParanoid" id="A0A200R5W2"/>
<comment type="caution">
    <text evidence="2">The sequence shown here is derived from an EMBL/GenBank/DDBJ whole genome shotgun (WGS) entry which is preliminary data.</text>
</comment>
<evidence type="ECO:0000313" key="2">
    <source>
        <dbReference type="EMBL" id="OVA18121.1"/>
    </source>
</evidence>
<dbReference type="PANTHER" id="PTHR10445:SF0">
    <property type="entry name" value="GENERAL TRANSCRIPTION FACTOR IIF SUBUNIT 2"/>
    <property type="match status" value="1"/>
</dbReference>
<dbReference type="OrthoDB" id="26094at2759"/>
<dbReference type="EMBL" id="MVGT01000437">
    <property type="protein sequence ID" value="OVA18121.1"/>
    <property type="molecule type" value="Genomic_DNA"/>
</dbReference>
<dbReference type="GO" id="GO:0005674">
    <property type="term" value="C:transcription factor TFIIF complex"/>
    <property type="evidence" value="ECO:0007669"/>
    <property type="project" value="InterPro"/>
</dbReference>
<evidence type="ECO:0000256" key="1">
    <source>
        <dbReference type="SAM" id="MobiDB-lite"/>
    </source>
</evidence>
<keyword evidence="3" id="KW-1185">Reference proteome</keyword>
<feature type="region of interest" description="Disordered" evidence="1">
    <location>
        <begin position="1"/>
        <end position="43"/>
    </location>
</feature>
<protein>
    <submittedName>
        <fullName evidence="2">Transcription initiation factor IIF</fullName>
    </submittedName>
</protein>
<feature type="compositionally biased region" description="Basic and acidic residues" evidence="1">
    <location>
        <begin position="197"/>
        <end position="229"/>
    </location>
</feature>
<dbReference type="GO" id="GO:0003743">
    <property type="term" value="F:translation initiation factor activity"/>
    <property type="evidence" value="ECO:0007669"/>
    <property type="project" value="UniProtKB-KW"/>
</dbReference>
<keyword evidence="2" id="KW-0396">Initiation factor</keyword>
<reference evidence="2 3" key="1">
    <citation type="journal article" date="2017" name="Mol. Plant">
        <title>The Genome of Medicinal Plant Macleaya cordata Provides New Insights into Benzylisoquinoline Alkaloids Metabolism.</title>
        <authorList>
            <person name="Liu X."/>
            <person name="Liu Y."/>
            <person name="Huang P."/>
            <person name="Ma Y."/>
            <person name="Qing Z."/>
            <person name="Tang Q."/>
            <person name="Cao H."/>
            <person name="Cheng P."/>
            <person name="Zheng Y."/>
            <person name="Yuan Z."/>
            <person name="Zhou Y."/>
            <person name="Liu J."/>
            <person name="Tang Z."/>
            <person name="Zhuo Y."/>
            <person name="Zhang Y."/>
            <person name="Yu L."/>
            <person name="Huang J."/>
            <person name="Yang P."/>
            <person name="Peng Q."/>
            <person name="Zhang J."/>
            <person name="Jiang W."/>
            <person name="Zhang Z."/>
            <person name="Lin K."/>
            <person name="Ro D.K."/>
            <person name="Chen X."/>
            <person name="Xiong X."/>
            <person name="Shang Y."/>
            <person name="Huang S."/>
            <person name="Zeng J."/>
        </authorList>
    </citation>
    <scope>NUCLEOTIDE SEQUENCE [LARGE SCALE GENOMIC DNA]</scope>
    <source>
        <strain evidence="3">cv. BLH2017</strain>
        <tissue evidence="2">Root</tissue>
    </source>
</reference>
<sequence>MEEEKKKVKKKMKGSSSSSGMKKNKGLLGVSTSSDDDSHELKSMKLIKLPPSVAQDLQQQPNPKLIVSIDPLNPDINPQSKVLGMQEFNADPGSSEDPPIVRREWGGPYMAGAGSHNPNLIPHHRKQNFNQNPFWISSVTVENSGNVYSLEHKDVVTPTCVFSETKQGSVSVEGEVTEKLGMMPQFENLEESGKRIRERTKQSMDKKRQTKVIRDRGEEMKRKLKKSDSQESSSKVLFRGDPRAVFILTKKLPCSKTFLHSQKIENRNFDYMWTIGGWMDMFLRLPNLDDSNISCNPTGPHMICISAPHFASHLKDSELHLCGYVLLLEAILLVPDLTWILLFPSIIDRTHLRGVNSSLQI</sequence>
<dbReference type="GO" id="GO:0006367">
    <property type="term" value="P:transcription initiation at RNA polymerase II promoter"/>
    <property type="evidence" value="ECO:0007669"/>
    <property type="project" value="InterPro"/>
</dbReference>
<accession>A0A200R5W2</accession>
<gene>
    <name evidence="2" type="ORF">BVC80_1835g534</name>
</gene>
<dbReference type="PANTHER" id="PTHR10445">
    <property type="entry name" value="GENERAL TRANSCRIPTION FACTOR IIF SUBUNIT 2"/>
    <property type="match status" value="1"/>
</dbReference>
<keyword evidence="2" id="KW-0648">Protein biosynthesis</keyword>
<name>A0A200R5W2_MACCD</name>
<dbReference type="STRING" id="56857.A0A200R5W2"/>
<dbReference type="InterPro" id="IPR003196">
    <property type="entry name" value="TFIIF_beta"/>
</dbReference>
<dbReference type="Proteomes" id="UP000195402">
    <property type="component" value="Unassembled WGS sequence"/>
</dbReference>
<proteinExistence type="predicted"/>
<feature type="region of interest" description="Disordered" evidence="1">
    <location>
        <begin position="197"/>
        <end position="234"/>
    </location>
</feature>
<evidence type="ECO:0000313" key="3">
    <source>
        <dbReference type="Proteomes" id="UP000195402"/>
    </source>
</evidence>
<organism evidence="2 3">
    <name type="scientific">Macleaya cordata</name>
    <name type="common">Five-seeded plume-poppy</name>
    <name type="synonym">Bocconia cordata</name>
    <dbReference type="NCBI Taxonomy" id="56857"/>
    <lineage>
        <taxon>Eukaryota</taxon>
        <taxon>Viridiplantae</taxon>
        <taxon>Streptophyta</taxon>
        <taxon>Embryophyta</taxon>
        <taxon>Tracheophyta</taxon>
        <taxon>Spermatophyta</taxon>
        <taxon>Magnoliopsida</taxon>
        <taxon>Ranunculales</taxon>
        <taxon>Papaveraceae</taxon>
        <taxon>Papaveroideae</taxon>
        <taxon>Macleaya</taxon>
    </lineage>
</organism>